<feature type="region of interest" description="Disordered" evidence="1">
    <location>
        <begin position="29"/>
        <end position="66"/>
    </location>
</feature>
<keyword evidence="4" id="KW-1185">Reference proteome</keyword>
<name>V6LNU9_9EUKA</name>
<reference evidence="3" key="2">
    <citation type="submission" date="2020-12" db="EMBL/GenBank/DDBJ databases">
        <title>New Spironucleus salmonicida genome in near-complete chromosomes.</title>
        <authorList>
            <person name="Xu F."/>
            <person name="Kurt Z."/>
            <person name="Jimenez-Gonzalez A."/>
            <person name="Astvaldsson A."/>
            <person name="Andersson J.O."/>
            <person name="Svard S.G."/>
        </authorList>
    </citation>
    <scope>NUCLEOTIDE SEQUENCE</scope>
    <source>
        <strain evidence="3">ATCC 50377</strain>
    </source>
</reference>
<gene>
    <name evidence="2" type="ORF">SS50377_13894</name>
    <name evidence="3" type="ORF">SS50377_24540</name>
</gene>
<dbReference type="Proteomes" id="UP000018208">
    <property type="component" value="Unassembled WGS sequence"/>
</dbReference>
<dbReference type="EMBL" id="AUWU02000004">
    <property type="protein sequence ID" value="KAH0574582.1"/>
    <property type="molecule type" value="Genomic_DNA"/>
</dbReference>
<evidence type="ECO:0000313" key="4">
    <source>
        <dbReference type="Proteomes" id="UP000018208"/>
    </source>
</evidence>
<proteinExistence type="predicted"/>
<evidence type="ECO:0000256" key="1">
    <source>
        <dbReference type="SAM" id="MobiDB-lite"/>
    </source>
</evidence>
<evidence type="ECO:0000313" key="3">
    <source>
        <dbReference type="EMBL" id="KAH0574582.1"/>
    </source>
</evidence>
<dbReference type="VEuPathDB" id="GiardiaDB:SS50377_24540"/>
<dbReference type="AlphaFoldDB" id="V6LNU9"/>
<accession>V6LNU9</accession>
<dbReference type="EMBL" id="KI546085">
    <property type="protein sequence ID" value="EST45918.1"/>
    <property type="molecule type" value="Genomic_DNA"/>
</dbReference>
<feature type="compositionally biased region" description="Basic and acidic residues" evidence="1">
    <location>
        <begin position="49"/>
        <end position="66"/>
    </location>
</feature>
<reference evidence="2 3" key="1">
    <citation type="journal article" date="2014" name="PLoS Genet.">
        <title>The Genome of Spironucleus salmonicida Highlights a Fish Pathogen Adapted to Fluctuating Environments.</title>
        <authorList>
            <person name="Xu F."/>
            <person name="Jerlstrom-Hultqvist J."/>
            <person name="Einarsson E."/>
            <person name="Astvaldsson A."/>
            <person name="Svard S.G."/>
            <person name="Andersson J.O."/>
        </authorList>
    </citation>
    <scope>NUCLEOTIDE SEQUENCE</scope>
    <source>
        <strain evidence="3">ATCC 50377</strain>
    </source>
</reference>
<sequence>MSLKLYQSLLTHSNKTAFEQNKLEHEKHLISKSSVPTTPNQKIMVQPRQFKERSQERLESDTKKELTSDSDFALTIQSGKNQLHFEVTSDEN</sequence>
<evidence type="ECO:0000313" key="2">
    <source>
        <dbReference type="EMBL" id="EST45918.1"/>
    </source>
</evidence>
<feature type="compositionally biased region" description="Polar residues" evidence="1">
    <location>
        <begin position="31"/>
        <end position="43"/>
    </location>
</feature>
<organism evidence="2">
    <name type="scientific">Spironucleus salmonicida</name>
    <dbReference type="NCBI Taxonomy" id="348837"/>
    <lineage>
        <taxon>Eukaryota</taxon>
        <taxon>Metamonada</taxon>
        <taxon>Diplomonadida</taxon>
        <taxon>Hexamitidae</taxon>
        <taxon>Hexamitinae</taxon>
        <taxon>Spironucleus</taxon>
    </lineage>
</organism>
<protein>
    <submittedName>
        <fullName evidence="2">Uncharacterized protein</fullName>
    </submittedName>
</protein>